<accession>A0A7I7Q492</accession>
<dbReference type="Proteomes" id="UP000467130">
    <property type="component" value="Chromosome"/>
</dbReference>
<evidence type="ECO:0000313" key="2">
    <source>
        <dbReference type="Proteomes" id="UP000467130"/>
    </source>
</evidence>
<protein>
    <submittedName>
        <fullName evidence="1">Uncharacterized protein</fullName>
    </submittedName>
</protein>
<dbReference type="AlphaFoldDB" id="A0A7I7Q492"/>
<sequence length="135" mass="14947">MERANNNSRNVARAICFGGKPRSRLLIRIRPQVSRSALMTNSDAERPWLNRTLAAVPRSTGSGRPDGFRHTATNYIGGQSHYVERGKCDRLHPFRALPRCREAALPVYDPTGRQTGQDACGREIGAHPLKPSPVC</sequence>
<gene>
    <name evidence="1" type="ORF">MSTO_12740</name>
</gene>
<keyword evidence="2" id="KW-1185">Reference proteome</keyword>
<dbReference type="KEGG" id="msto:MSTO_12740"/>
<proteinExistence type="predicted"/>
<dbReference type="EMBL" id="AP022587">
    <property type="protein sequence ID" value="BBY21069.1"/>
    <property type="molecule type" value="Genomic_DNA"/>
</dbReference>
<organism evidence="1 2">
    <name type="scientific">Mycobacterium stomatepiae</name>
    <dbReference type="NCBI Taxonomy" id="470076"/>
    <lineage>
        <taxon>Bacteria</taxon>
        <taxon>Bacillati</taxon>
        <taxon>Actinomycetota</taxon>
        <taxon>Actinomycetes</taxon>
        <taxon>Mycobacteriales</taxon>
        <taxon>Mycobacteriaceae</taxon>
        <taxon>Mycobacterium</taxon>
        <taxon>Mycobacterium simiae complex</taxon>
    </lineage>
</organism>
<name>A0A7I7Q492_9MYCO</name>
<reference evidence="1 2" key="1">
    <citation type="journal article" date="2019" name="Emerg. Microbes Infect.">
        <title>Comprehensive subspecies identification of 175 nontuberculous mycobacteria species based on 7547 genomic profiles.</title>
        <authorList>
            <person name="Matsumoto Y."/>
            <person name="Kinjo T."/>
            <person name="Motooka D."/>
            <person name="Nabeya D."/>
            <person name="Jung N."/>
            <person name="Uechi K."/>
            <person name="Horii T."/>
            <person name="Iida T."/>
            <person name="Fujita J."/>
            <person name="Nakamura S."/>
        </authorList>
    </citation>
    <scope>NUCLEOTIDE SEQUENCE [LARGE SCALE GENOMIC DNA]</scope>
    <source>
        <strain evidence="1 2">JCM 17783</strain>
    </source>
</reference>
<evidence type="ECO:0000313" key="1">
    <source>
        <dbReference type="EMBL" id="BBY21069.1"/>
    </source>
</evidence>